<dbReference type="CDD" id="cd00051">
    <property type="entry name" value="EFh"/>
    <property type="match status" value="1"/>
</dbReference>
<evidence type="ECO:0000256" key="1">
    <source>
        <dbReference type="ARBA" id="ARBA00004599"/>
    </source>
</evidence>
<dbReference type="InterPro" id="IPR042433">
    <property type="entry name" value="AIF1/AIF1L"/>
</dbReference>
<feature type="domain" description="EF-hand" evidence="6">
    <location>
        <begin position="85"/>
        <end position="120"/>
    </location>
</feature>
<keyword evidence="8" id="KW-1185">Reference proteome</keyword>
<keyword evidence="3" id="KW-0677">Repeat</keyword>
<dbReference type="GO" id="GO:0051017">
    <property type="term" value="P:actin filament bundle assembly"/>
    <property type="evidence" value="ECO:0007669"/>
    <property type="project" value="TreeGrafter"/>
</dbReference>
<proteinExistence type="predicted"/>
<comment type="caution">
    <text evidence="7">The sequence shown here is derived from an EMBL/GenBank/DDBJ whole genome shotgun (WGS) entry which is preliminary data.</text>
</comment>
<dbReference type="Gene3D" id="1.10.238.10">
    <property type="entry name" value="EF-hand"/>
    <property type="match status" value="1"/>
</dbReference>
<name>A0A9Q1C7R8_HOLLE</name>
<feature type="compositionally biased region" description="Basic and acidic residues" evidence="5">
    <location>
        <begin position="145"/>
        <end position="156"/>
    </location>
</feature>
<dbReference type="AlphaFoldDB" id="A0A9Q1C7R8"/>
<accession>A0A9Q1C7R8</accession>
<dbReference type="EMBL" id="JAIZAY010000007">
    <property type="protein sequence ID" value="KAJ8039411.1"/>
    <property type="molecule type" value="Genomic_DNA"/>
</dbReference>
<sequence>MPGTKVDHKDVQGGKKWGKLKEEQDIRLSEINEEIITNGDYSEYDDLEDKLNAYKVQFMEYDLDNSDDLGVEDVSRMMEKLGKPKNVIEIRKIIAEVDTNNSGTIGYNEFIQMMLGKKSSVLKLILMFEEKSKQPDKPEGVAPKRTLEEMLNKTNI</sequence>
<dbReference type="InterPro" id="IPR018247">
    <property type="entry name" value="EF_Hand_1_Ca_BS"/>
</dbReference>
<evidence type="ECO:0000256" key="3">
    <source>
        <dbReference type="ARBA" id="ARBA00022737"/>
    </source>
</evidence>
<dbReference type="PROSITE" id="PS00018">
    <property type="entry name" value="EF_HAND_1"/>
    <property type="match status" value="2"/>
</dbReference>
<keyword evidence="2" id="KW-0479">Metal-binding</keyword>
<organism evidence="7 8">
    <name type="scientific">Holothuria leucospilota</name>
    <name type="common">Black long sea cucumber</name>
    <name type="synonym">Mertensiothuria leucospilota</name>
    <dbReference type="NCBI Taxonomy" id="206669"/>
    <lineage>
        <taxon>Eukaryota</taxon>
        <taxon>Metazoa</taxon>
        <taxon>Echinodermata</taxon>
        <taxon>Eleutherozoa</taxon>
        <taxon>Echinozoa</taxon>
        <taxon>Holothuroidea</taxon>
        <taxon>Aspidochirotacea</taxon>
        <taxon>Aspidochirotida</taxon>
        <taxon>Holothuriidae</taxon>
        <taxon>Holothuria</taxon>
    </lineage>
</organism>
<dbReference type="SMART" id="SM00054">
    <property type="entry name" value="EFh"/>
    <property type="match status" value="2"/>
</dbReference>
<evidence type="ECO:0000256" key="4">
    <source>
        <dbReference type="ARBA" id="ARBA00022837"/>
    </source>
</evidence>
<dbReference type="PROSITE" id="PS50222">
    <property type="entry name" value="EF_HAND_2"/>
    <property type="match status" value="1"/>
</dbReference>
<dbReference type="InterPro" id="IPR011992">
    <property type="entry name" value="EF-hand-dom_pair"/>
</dbReference>
<comment type="subcellular location">
    <subcellularLocation>
        <location evidence="1">Cell projection</location>
        <location evidence="1">Ruffle membrane</location>
        <topology evidence="1">Peripheral membrane protein</topology>
        <orientation evidence="1">Cytoplasmic side</orientation>
    </subcellularLocation>
</comment>
<dbReference type="OrthoDB" id="26525at2759"/>
<protein>
    <submittedName>
        <fullName evidence="7">Allograft inflammatory factor 1</fullName>
    </submittedName>
</protein>
<evidence type="ECO:0000259" key="6">
    <source>
        <dbReference type="PROSITE" id="PS50222"/>
    </source>
</evidence>
<dbReference type="SUPFAM" id="SSF47473">
    <property type="entry name" value="EF-hand"/>
    <property type="match status" value="1"/>
</dbReference>
<evidence type="ECO:0000313" key="8">
    <source>
        <dbReference type="Proteomes" id="UP001152320"/>
    </source>
</evidence>
<dbReference type="GO" id="GO:0032587">
    <property type="term" value="C:ruffle membrane"/>
    <property type="evidence" value="ECO:0007669"/>
    <property type="project" value="UniProtKB-SubCell"/>
</dbReference>
<evidence type="ECO:0000256" key="5">
    <source>
        <dbReference type="SAM" id="MobiDB-lite"/>
    </source>
</evidence>
<dbReference type="InterPro" id="IPR002048">
    <property type="entry name" value="EF_hand_dom"/>
</dbReference>
<keyword evidence="4" id="KW-0106">Calcium</keyword>
<dbReference type="GO" id="GO:0005509">
    <property type="term" value="F:calcium ion binding"/>
    <property type="evidence" value="ECO:0007669"/>
    <property type="project" value="InterPro"/>
</dbReference>
<dbReference type="InterPro" id="IPR049025">
    <property type="entry name" value="AIF-1_EF_pair"/>
</dbReference>
<feature type="region of interest" description="Disordered" evidence="5">
    <location>
        <begin position="133"/>
        <end position="156"/>
    </location>
</feature>
<dbReference type="Pfam" id="PF21008">
    <property type="entry name" value="AIF-1"/>
    <property type="match status" value="1"/>
</dbReference>
<reference evidence="7" key="1">
    <citation type="submission" date="2021-10" db="EMBL/GenBank/DDBJ databases">
        <title>Tropical sea cucumber genome reveals ecological adaptation and Cuvierian tubules defense mechanism.</title>
        <authorList>
            <person name="Chen T."/>
        </authorList>
    </citation>
    <scope>NUCLEOTIDE SEQUENCE</scope>
    <source>
        <strain evidence="7">Nanhai2018</strain>
        <tissue evidence="7">Muscle</tissue>
    </source>
</reference>
<dbReference type="PANTHER" id="PTHR10356">
    <property type="entry name" value="ALLOGRAFT INFLAMMATORY FACTOR-1"/>
    <property type="match status" value="1"/>
</dbReference>
<dbReference type="Proteomes" id="UP001152320">
    <property type="component" value="Chromosome 7"/>
</dbReference>
<evidence type="ECO:0000313" key="7">
    <source>
        <dbReference type="EMBL" id="KAJ8039411.1"/>
    </source>
</evidence>
<gene>
    <name evidence="7" type="ORF">HOLleu_17121</name>
</gene>
<dbReference type="GO" id="GO:0097178">
    <property type="term" value="P:ruffle assembly"/>
    <property type="evidence" value="ECO:0007669"/>
    <property type="project" value="TreeGrafter"/>
</dbReference>
<evidence type="ECO:0000256" key="2">
    <source>
        <dbReference type="ARBA" id="ARBA00022723"/>
    </source>
</evidence>
<dbReference type="PANTHER" id="PTHR10356:SF0">
    <property type="entry name" value="CALCIUM-BINDING PROTEIN B"/>
    <property type="match status" value="1"/>
</dbReference>
<dbReference type="GO" id="GO:0005884">
    <property type="term" value="C:actin filament"/>
    <property type="evidence" value="ECO:0007669"/>
    <property type="project" value="TreeGrafter"/>
</dbReference>
<dbReference type="GO" id="GO:0051015">
    <property type="term" value="F:actin filament binding"/>
    <property type="evidence" value="ECO:0007669"/>
    <property type="project" value="TreeGrafter"/>
</dbReference>